<dbReference type="EMBL" id="UINC01011184">
    <property type="protein sequence ID" value="SVA49481.1"/>
    <property type="molecule type" value="Genomic_DNA"/>
</dbReference>
<dbReference type="InterPro" id="IPR036942">
    <property type="entry name" value="Beta-barrel_TonB_sf"/>
</dbReference>
<keyword evidence="5" id="KW-0798">TonB box</keyword>
<dbReference type="Gene3D" id="2.40.170.20">
    <property type="entry name" value="TonB-dependent receptor, beta-barrel domain"/>
    <property type="match status" value="1"/>
</dbReference>
<feature type="domain" description="TonB-dependent receptor plug" evidence="10">
    <location>
        <begin position="140"/>
        <end position="226"/>
    </location>
</feature>
<keyword evidence="4" id="KW-0732">Signal</keyword>
<feature type="domain" description="TonB-dependent receptor-like beta-barrel" evidence="9">
    <location>
        <begin position="356"/>
        <end position="781"/>
    </location>
</feature>
<keyword evidence="2" id="KW-0813">Transport</keyword>
<dbReference type="SUPFAM" id="SSF49464">
    <property type="entry name" value="Carboxypeptidase regulatory domain-like"/>
    <property type="match status" value="1"/>
</dbReference>
<evidence type="ECO:0000256" key="1">
    <source>
        <dbReference type="ARBA" id="ARBA00004571"/>
    </source>
</evidence>
<dbReference type="PANTHER" id="PTHR30069:SF29">
    <property type="entry name" value="HEMOGLOBIN AND HEMOGLOBIN-HAPTOGLOBIN-BINDING PROTEIN 1-RELATED"/>
    <property type="match status" value="1"/>
</dbReference>
<keyword evidence="8" id="KW-0998">Cell outer membrane</keyword>
<keyword evidence="7" id="KW-0675">Receptor</keyword>
<dbReference type="InterPro" id="IPR000531">
    <property type="entry name" value="Beta-barrel_TonB"/>
</dbReference>
<dbReference type="Pfam" id="PF07715">
    <property type="entry name" value="Plug"/>
    <property type="match status" value="1"/>
</dbReference>
<comment type="subcellular location">
    <subcellularLocation>
        <location evidence="1">Cell outer membrane</location>
        <topology evidence="1">Multi-pass membrane protein</topology>
    </subcellularLocation>
</comment>
<accession>A0A381WB15</accession>
<dbReference type="InterPro" id="IPR039426">
    <property type="entry name" value="TonB-dep_rcpt-like"/>
</dbReference>
<dbReference type="InterPro" id="IPR012910">
    <property type="entry name" value="Plug_dom"/>
</dbReference>
<dbReference type="GO" id="GO:0044718">
    <property type="term" value="P:siderophore transmembrane transport"/>
    <property type="evidence" value="ECO:0007669"/>
    <property type="project" value="TreeGrafter"/>
</dbReference>
<proteinExistence type="predicted"/>
<evidence type="ECO:0000313" key="11">
    <source>
        <dbReference type="EMBL" id="SVA49481.1"/>
    </source>
</evidence>
<evidence type="ECO:0000256" key="3">
    <source>
        <dbReference type="ARBA" id="ARBA00022692"/>
    </source>
</evidence>
<name>A0A381WB15_9ZZZZ</name>
<gene>
    <name evidence="11" type="ORF">METZ01_LOCUS102335</name>
</gene>
<evidence type="ECO:0000256" key="7">
    <source>
        <dbReference type="ARBA" id="ARBA00023170"/>
    </source>
</evidence>
<dbReference type="Pfam" id="PF00593">
    <property type="entry name" value="TonB_dep_Rec_b-barrel"/>
    <property type="match status" value="1"/>
</dbReference>
<evidence type="ECO:0000259" key="10">
    <source>
        <dbReference type="Pfam" id="PF07715"/>
    </source>
</evidence>
<dbReference type="AlphaFoldDB" id="A0A381WB15"/>
<keyword evidence="3" id="KW-0812">Transmembrane</keyword>
<dbReference type="Pfam" id="PF13715">
    <property type="entry name" value="CarbopepD_reg_2"/>
    <property type="match status" value="1"/>
</dbReference>
<evidence type="ECO:0000259" key="9">
    <source>
        <dbReference type="Pfam" id="PF00593"/>
    </source>
</evidence>
<sequence>MKIKVQTLLFLTFSFLTADTGTVLGMVRDANTLQPLVGANVMIIDTQLGDATDLEGKFEITGIGVGTRHLQVRMIGYETRVFLNLMVTTARPLDLVIEVKMVSLEGETVEVEGKPFTRSTASVLSTMHVDNFEIRSDPGGTFDIQRMVQSLPSVTSASDQENEIITRGGMPGENLFLLDNIEIPNPNHFGIEGAGGGPINMINPLFVREIEFTPGAFSARYGDKASSVMDIRLREGSREQLETAFDLSMAGASINAEGPIADGKGAFLTSTTWSFLDLIVESIGMTAVPEYNNHQLKIVYDLSPSNRIILNALAGFDQINIISENEVLTRGAESVDWEGEVYVAGASLQTLLGQHGYGLTTLSTVIKKSYTWVYNFGEKDYPWFTRDNIISEHTLKSDWFLRSDLGSFSVGALLRNIDFSYNEWGGIDSLFLYDTSFWDGEQWTADDPPTIGVSHIQPEFNFNENETTWKMGTYGQWQAGLGKRVQVTAGGRVDYFTATEELVMSPRVNLELFLDDETNLHMGYGKHYQYPGYYLVYRDPDDRNHDLKAKFTHQFAVGIEHFLSPDFRGSLEAFYKRYENLPTHYYWTNPKEKYPSTLEHRTHWLNEGEARSRGFELFLQKKMTQNWHLLFSYAWSHSQAKDMRLFFTGSGSLNDKEQGGEWYDWDYDIRHQFTFIGGWKKKFHKEAWYQDLKKKKWFRIASTVLGPLNPLADEVELNVRFGYNSGRPYTERTYFPELRDWVATEDADWNSLRFPEYHRLDFMFLQRWMLPKMNIVAYVNIMNIYDRNNIWDYAYSSDGTKEEVWQYKTMPVGGVMLEF</sequence>
<dbReference type="InterPro" id="IPR037066">
    <property type="entry name" value="Plug_dom_sf"/>
</dbReference>
<evidence type="ECO:0000256" key="4">
    <source>
        <dbReference type="ARBA" id="ARBA00022729"/>
    </source>
</evidence>
<organism evidence="11">
    <name type="scientific">marine metagenome</name>
    <dbReference type="NCBI Taxonomy" id="408172"/>
    <lineage>
        <taxon>unclassified sequences</taxon>
        <taxon>metagenomes</taxon>
        <taxon>ecological metagenomes</taxon>
    </lineage>
</organism>
<dbReference type="InterPro" id="IPR008969">
    <property type="entry name" value="CarboxyPept-like_regulatory"/>
</dbReference>
<dbReference type="SUPFAM" id="SSF56935">
    <property type="entry name" value="Porins"/>
    <property type="match status" value="1"/>
</dbReference>
<reference evidence="11" key="1">
    <citation type="submission" date="2018-05" db="EMBL/GenBank/DDBJ databases">
        <authorList>
            <person name="Lanie J.A."/>
            <person name="Ng W.-L."/>
            <person name="Kazmierczak K.M."/>
            <person name="Andrzejewski T.M."/>
            <person name="Davidsen T.M."/>
            <person name="Wayne K.J."/>
            <person name="Tettelin H."/>
            <person name="Glass J.I."/>
            <person name="Rusch D."/>
            <person name="Podicherti R."/>
            <person name="Tsui H.-C.T."/>
            <person name="Winkler M.E."/>
        </authorList>
    </citation>
    <scope>NUCLEOTIDE SEQUENCE</scope>
</reference>
<evidence type="ECO:0000256" key="5">
    <source>
        <dbReference type="ARBA" id="ARBA00023077"/>
    </source>
</evidence>
<dbReference type="GO" id="GO:0015344">
    <property type="term" value="F:siderophore uptake transmembrane transporter activity"/>
    <property type="evidence" value="ECO:0007669"/>
    <property type="project" value="TreeGrafter"/>
</dbReference>
<dbReference type="Gene3D" id="2.60.40.1120">
    <property type="entry name" value="Carboxypeptidase-like, regulatory domain"/>
    <property type="match status" value="1"/>
</dbReference>
<evidence type="ECO:0000256" key="8">
    <source>
        <dbReference type="ARBA" id="ARBA00023237"/>
    </source>
</evidence>
<evidence type="ECO:0008006" key="12">
    <source>
        <dbReference type="Google" id="ProtNLM"/>
    </source>
</evidence>
<dbReference type="PANTHER" id="PTHR30069">
    <property type="entry name" value="TONB-DEPENDENT OUTER MEMBRANE RECEPTOR"/>
    <property type="match status" value="1"/>
</dbReference>
<evidence type="ECO:0000256" key="6">
    <source>
        <dbReference type="ARBA" id="ARBA00023136"/>
    </source>
</evidence>
<protein>
    <recommendedName>
        <fullName evidence="12">TonB-dependent receptor plug domain-containing protein</fullName>
    </recommendedName>
</protein>
<dbReference type="GO" id="GO:0009279">
    <property type="term" value="C:cell outer membrane"/>
    <property type="evidence" value="ECO:0007669"/>
    <property type="project" value="UniProtKB-SubCell"/>
</dbReference>
<keyword evidence="6" id="KW-0472">Membrane</keyword>
<evidence type="ECO:0000256" key="2">
    <source>
        <dbReference type="ARBA" id="ARBA00022448"/>
    </source>
</evidence>
<dbReference type="Gene3D" id="2.170.130.10">
    <property type="entry name" value="TonB-dependent receptor, plug domain"/>
    <property type="match status" value="1"/>
</dbReference>